<evidence type="ECO:0000313" key="3">
    <source>
        <dbReference type="Proteomes" id="UP000265719"/>
    </source>
</evidence>
<sequence>MDINEAKNAIRERVWTLLEQERVVPPGVHGRIPAFYGAEAAAERLAELPVWKAARVVKAVPDKAQLPARARALTEGKLVYMAVPKLAEEKPFYLLDPATLTVPPNEAASSKVAATVAREIGVDEMQPVDLIVCGSVAVNRRGVRLGKGAGYSDIEVALLQEAGLIGPQTTIVTTVHSLQVIDDDLSETEHDFSVDLIVTPDEVIECNPPRRPAGLIWEHLGQEKIAAIPVLAARASKSVRPDRKDGRSHRSVLRGKDSSSRSAAGRSPRDSR</sequence>
<evidence type="ECO:0000256" key="1">
    <source>
        <dbReference type="SAM" id="MobiDB-lite"/>
    </source>
</evidence>
<dbReference type="GO" id="GO:0005737">
    <property type="term" value="C:cytoplasm"/>
    <property type="evidence" value="ECO:0007669"/>
    <property type="project" value="TreeGrafter"/>
</dbReference>
<evidence type="ECO:0000313" key="2">
    <source>
        <dbReference type="EMBL" id="UOE22040.1"/>
    </source>
</evidence>
<reference evidence="2" key="1">
    <citation type="submission" date="2020-10" db="EMBL/GenBank/DDBJ databases">
        <title>De novo genome project of the cellulose decomposer Thermobifida halotolerans type strain.</title>
        <authorList>
            <person name="Nagy I."/>
            <person name="Horvath B."/>
            <person name="Kukolya J."/>
            <person name="Nagy I."/>
            <person name="Orsini M."/>
        </authorList>
    </citation>
    <scope>NUCLEOTIDE SEQUENCE</scope>
    <source>
        <strain evidence="2">DSM 44931</strain>
    </source>
</reference>
<dbReference type="PANTHER" id="PTHR13017:SF0">
    <property type="entry name" value="METHENYLTETRAHYDROFOLATE SYNTHASE DOMAIN-CONTAINING PROTEIN"/>
    <property type="match status" value="1"/>
</dbReference>
<dbReference type="PANTHER" id="PTHR13017">
    <property type="entry name" value="5-FORMYLTETRAHYDROFOLATE CYCLO-LIGASE-RELATED"/>
    <property type="match status" value="1"/>
</dbReference>
<feature type="region of interest" description="Disordered" evidence="1">
    <location>
        <begin position="235"/>
        <end position="272"/>
    </location>
</feature>
<dbReference type="KEGG" id="thao:NI17_013455"/>
<accession>A0AA97M1I2</accession>
<dbReference type="InterPro" id="IPR002698">
    <property type="entry name" value="FTHF_cligase"/>
</dbReference>
<keyword evidence="3" id="KW-1185">Reference proteome</keyword>
<proteinExistence type="predicted"/>
<dbReference type="EMBL" id="CP063196">
    <property type="protein sequence ID" value="UOE22040.1"/>
    <property type="molecule type" value="Genomic_DNA"/>
</dbReference>
<dbReference type="Gene3D" id="3.40.50.10420">
    <property type="entry name" value="NagB/RpiA/CoA transferase-like"/>
    <property type="match status" value="1"/>
</dbReference>
<name>A0AA97M1I2_9ACTN</name>
<protein>
    <submittedName>
        <fullName evidence="2">5-formyltetrahydrofolate cyclo-ligase</fullName>
    </submittedName>
</protein>
<gene>
    <name evidence="2" type="ORF">NI17_013455</name>
</gene>
<dbReference type="Proteomes" id="UP000265719">
    <property type="component" value="Chromosome"/>
</dbReference>
<dbReference type="Pfam" id="PF01812">
    <property type="entry name" value="5-FTHF_cyc-lig"/>
    <property type="match status" value="1"/>
</dbReference>
<organism evidence="2 3">
    <name type="scientific">Thermobifida halotolerans</name>
    <dbReference type="NCBI Taxonomy" id="483545"/>
    <lineage>
        <taxon>Bacteria</taxon>
        <taxon>Bacillati</taxon>
        <taxon>Actinomycetota</taxon>
        <taxon>Actinomycetes</taxon>
        <taxon>Streptosporangiales</taxon>
        <taxon>Nocardiopsidaceae</taxon>
        <taxon>Thermobifida</taxon>
    </lineage>
</organism>
<dbReference type="InterPro" id="IPR024185">
    <property type="entry name" value="FTHF_cligase-like_sf"/>
</dbReference>
<dbReference type="SUPFAM" id="SSF100950">
    <property type="entry name" value="NagB/RpiA/CoA transferase-like"/>
    <property type="match status" value="1"/>
</dbReference>
<dbReference type="InterPro" id="IPR037171">
    <property type="entry name" value="NagB/RpiA_transferase-like"/>
</dbReference>
<dbReference type="AlphaFoldDB" id="A0AA97M1I2"/>